<dbReference type="Pfam" id="PF02634">
    <property type="entry name" value="FdhD-NarQ"/>
    <property type="match status" value="1"/>
</dbReference>
<name>A0A6J6XSJ3_9ZZZZ</name>
<organism evidence="3">
    <name type="scientific">freshwater metagenome</name>
    <dbReference type="NCBI Taxonomy" id="449393"/>
    <lineage>
        <taxon>unclassified sequences</taxon>
        <taxon>metagenomes</taxon>
        <taxon>ecological metagenomes</taxon>
    </lineage>
</organism>
<dbReference type="InterPro" id="IPR003786">
    <property type="entry name" value="FdhD"/>
</dbReference>
<dbReference type="AlphaFoldDB" id="A0A6J6XSJ3"/>
<evidence type="ECO:0000313" key="3">
    <source>
        <dbReference type="EMBL" id="CAB4800260.1"/>
    </source>
</evidence>
<dbReference type="PANTHER" id="PTHR30592:SF1">
    <property type="entry name" value="SULFUR CARRIER PROTEIN FDHD"/>
    <property type="match status" value="1"/>
</dbReference>
<evidence type="ECO:0000256" key="2">
    <source>
        <dbReference type="ARBA" id="ARBA00023150"/>
    </source>
</evidence>
<dbReference type="SUPFAM" id="SSF53927">
    <property type="entry name" value="Cytidine deaminase-like"/>
    <property type="match status" value="1"/>
</dbReference>
<evidence type="ECO:0000256" key="1">
    <source>
        <dbReference type="ARBA" id="ARBA00022490"/>
    </source>
</evidence>
<dbReference type="InterPro" id="IPR016193">
    <property type="entry name" value="Cytidine_deaminase-like"/>
</dbReference>
<dbReference type="PIRSF" id="PIRSF015626">
    <property type="entry name" value="FdhD"/>
    <property type="match status" value="1"/>
</dbReference>
<dbReference type="Gene3D" id="3.10.20.10">
    <property type="match status" value="1"/>
</dbReference>
<dbReference type="GO" id="GO:0006777">
    <property type="term" value="P:Mo-molybdopterin cofactor biosynthetic process"/>
    <property type="evidence" value="ECO:0007669"/>
    <property type="project" value="UniProtKB-KW"/>
</dbReference>
<sequence>MKSVSPSGTARSRATDVKVVTVNAEGRSGSKPDFVVTEEPMEIRAGAPGQEPESVSVTMRTPGHDFELAVGFLFTEGMITEPNDVASVKYCELNGEEEQKYNIVTVGLTRAFDMALARRAMVTSSSCGICGTESLDQLLTCTTPVDRESGPRLTTSVLIGLPDAVRKVQPTFDRTGGLHAAALFDAKGKMKVVREDIGRHNAVDKVIGHSVLEKSVPLTEYGLFCSGRLSFEIIQKAAMARIALIAAVGAPSSLAVQTADAFGITLIGFLRDGKANIYTHDHRVQM</sequence>
<reference evidence="3" key="1">
    <citation type="submission" date="2020-05" db="EMBL/GenBank/DDBJ databases">
        <authorList>
            <person name="Chiriac C."/>
            <person name="Salcher M."/>
            <person name="Ghai R."/>
            <person name="Kavagutti S V."/>
        </authorList>
    </citation>
    <scope>NUCLEOTIDE SEQUENCE</scope>
</reference>
<dbReference type="GO" id="GO:0016783">
    <property type="term" value="F:sulfurtransferase activity"/>
    <property type="evidence" value="ECO:0007669"/>
    <property type="project" value="InterPro"/>
</dbReference>
<dbReference type="NCBIfam" id="NF001943">
    <property type="entry name" value="PRK00724.1-2"/>
    <property type="match status" value="1"/>
</dbReference>
<keyword evidence="1" id="KW-0963">Cytoplasm</keyword>
<dbReference type="HAMAP" id="MF_00187">
    <property type="entry name" value="FdhD"/>
    <property type="match status" value="1"/>
</dbReference>
<dbReference type="EMBL" id="CAFAAG010000119">
    <property type="protein sequence ID" value="CAB4800260.1"/>
    <property type="molecule type" value="Genomic_DNA"/>
</dbReference>
<keyword evidence="2" id="KW-0501">Molybdenum cofactor biosynthesis</keyword>
<accession>A0A6J6XSJ3</accession>
<dbReference type="Gene3D" id="3.40.140.10">
    <property type="entry name" value="Cytidine Deaminase, domain 2"/>
    <property type="match status" value="1"/>
</dbReference>
<proteinExistence type="inferred from homology"/>
<dbReference type="PANTHER" id="PTHR30592">
    <property type="entry name" value="FORMATE DEHYDROGENASE"/>
    <property type="match status" value="1"/>
</dbReference>
<dbReference type="NCBIfam" id="TIGR00129">
    <property type="entry name" value="fdhD_narQ"/>
    <property type="match status" value="1"/>
</dbReference>
<gene>
    <name evidence="3" type="ORF">UFOPK2975_01216</name>
</gene>
<protein>
    <submittedName>
        <fullName evidence="3">Unannotated protein</fullName>
    </submittedName>
</protein>